<comment type="caution">
    <text evidence="2">The sequence shown here is derived from an EMBL/GenBank/DDBJ whole genome shotgun (WGS) entry which is preliminary data.</text>
</comment>
<gene>
    <name evidence="2" type="ORF">IQ215_09610</name>
</gene>
<evidence type="ECO:0000313" key="2">
    <source>
        <dbReference type="EMBL" id="MBE9222949.1"/>
    </source>
</evidence>
<sequence length="200" mass="22787">MEILSLEHLQTYGVKSEEIQKGLKINCFGKCFLRQSDVPKKFREKALILSAESLSKGKQSFVTETNFSYTVWAEEKLEVKNKSSVSREVNNIDNNPSTGNGTNSWGDNSRTLGKKNTNNINKEKAPRNISIVEKEKDIQWNISTRDKTPPVITEDSLPQTSSQNYKAYRGVAFTNDEKEGNNQANGRMRKKPRTYRGQIY</sequence>
<evidence type="ECO:0000313" key="3">
    <source>
        <dbReference type="Proteomes" id="UP000654604"/>
    </source>
</evidence>
<reference evidence="2 3" key="1">
    <citation type="submission" date="2020-10" db="EMBL/GenBank/DDBJ databases">
        <authorList>
            <person name="Castelo-Branco R."/>
            <person name="Eusebio N."/>
            <person name="Adriana R."/>
            <person name="Vieira A."/>
            <person name="Brugerolle De Fraissinette N."/>
            <person name="Rezende De Castro R."/>
            <person name="Schneider M.P."/>
            <person name="Vasconcelos V."/>
            <person name="Leao P.N."/>
        </authorList>
    </citation>
    <scope>NUCLEOTIDE SEQUENCE [LARGE SCALE GENOMIC DNA]</scope>
    <source>
        <strain evidence="2 3">LEGE 03274</strain>
    </source>
</reference>
<name>A0ABR9V7Z8_9CHRO</name>
<keyword evidence="3" id="KW-1185">Reference proteome</keyword>
<evidence type="ECO:0000256" key="1">
    <source>
        <dbReference type="SAM" id="MobiDB-lite"/>
    </source>
</evidence>
<feature type="region of interest" description="Disordered" evidence="1">
    <location>
        <begin position="88"/>
        <end position="120"/>
    </location>
</feature>
<accession>A0ABR9V7Z8</accession>
<dbReference type="Proteomes" id="UP000654604">
    <property type="component" value="Unassembled WGS sequence"/>
</dbReference>
<dbReference type="RefSeq" id="WP_193801096.1">
    <property type="nucleotide sequence ID" value="NZ_JADEWC010000020.1"/>
</dbReference>
<feature type="region of interest" description="Disordered" evidence="1">
    <location>
        <begin position="177"/>
        <end position="200"/>
    </location>
</feature>
<proteinExistence type="predicted"/>
<dbReference type="EMBL" id="JADEWC010000020">
    <property type="protein sequence ID" value="MBE9222949.1"/>
    <property type="molecule type" value="Genomic_DNA"/>
</dbReference>
<protein>
    <submittedName>
        <fullName evidence="2">Uncharacterized protein</fullName>
    </submittedName>
</protein>
<organism evidence="2 3">
    <name type="scientific">Cyanobacterium stanieri LEGE 03274</name>
    <dbReference type="NCBI Taxonomy" id="1828756"/>
    <lineage>
        <taxon>Bacteria</taxon>
        <taxon>Bacillati</taxon>
        <taxon>Cyanobacteriota</taxon>
        <taxon>Cyanophyceae</taxon>
        <taxon>Oscillatoriophycideae</taxon>
        <taxon>Chroococcales</taxon>
        <taxon>Geminocystaceae</taxon>
        <taxon>Cyanobacterium</taxon>
    </lineage>
</organism>